<evidence type="ECO:0000313" key="2">
    <source>
        <dbReference type="EMBL" id="KAK3277263.1"/>
    </source>
</evidence>
<dbReference type="GO" id="GO:0045494">
    <property type="term" value="P:photoreceptor cell maintenance"/>
    <property type="evidence" value="ECO:0007669"/>
    <property type="project" value="InterPro"/>
</dbReference>
<name>A0AAE0L9R2_9CHLO</name>
<reference evidence="2 3" key="1">
    <citation type="journal article" date="2015" name="Genome Biol. Evol.">
        <title>Comparative Genomics of a Bacterivorous Green Alga Reveals Evolutionary Causalities and Consequences of Phago-Mixotrophic Mode of Nutrition.</title>
        <authorList>
            <person name="Burns J.A."/>
            <person name="Paasch A."/>
            <person name="Narechania A."/>
            <person name="Kim E."/>
        </authorList>
    </citation>
    <scope>NUCLEOTIDE SEQUENCE [LARGE SCALE GENOMIC DNA]</scope>
    <source>
        <strain evidence="2 3">PLY_AMNH</strain>
    </source>
</reference>
<dbReference type="Gene3D" id="3.40.30.10">
    <property type="entry name" value="Glutaredoxin"/>
    <property type="match status" value="1"/>
</dbReference>
<evidence type="ECO:0000313" key="3">
    <source>
        <dbReference type="Proteomes" id="UP001190700"/>
    </source>
</evidence>
<dbReference type="Pfam" id="PF13905">
    <property type="entry name" value="Thioredoxin_8"/>
    <property type="match status" value="1"/>
</dbReference>
<dbReference type="PROSITE" id="PS51352">
    <property type="entry name" value="THIOREDOXIN_2"/>
    <property type="match status" value="1"/>
</dbReference>
<dbReference type="PANTHER" id="PTHR46762:SF1">
    <property type="entry name" value="NUCLEOREDOXIN-LIKE PROTEIN 2"/>
    <property type="match status" value="1"/>
</dbReference>
<gene>
    <name evidence="2" type="ORF">CYMTET_14720</name>
</gene>
<dbReference type="PANTHER" id="PTHR46762">
    <property type="entry name" value="NUCLEOREDOXIN-LIKE PROTEIN 2"/>
    <property type="match status" value="1"/>
</dbReference>
<accession>A0AAE0L9R2</accession>
<sequence length="158" mass="17742">MAQLFAGTELINSSGEKISPEVLLKFEKIGLYFSSNWCPDCKPFTPMLAQFYDEVNEDVERFEVIYISSDEDETAQLKYMKEKHGEWFALPVGDAMTKDFKKKFQTFAGKEQAEMGDTPRKNGIPTLIVLNSDGSMVCDGDVAGNAIKKMGPKAFDSW</sequence>
<feature type="domain" description="Thioredoxin" evidence="1">
    <location>
        <begin position="4"/>
        <end position="152"/>
    </location>
</feature>
<dbReference type="EMBL" id="LGRX02006183">
    <property type="protein sequence ID" value="KAK3277263.1"/>
    <property type="molecule type" value="Genomic_DNA"/>
</dbReference>
<dbReference type="InterPro" id="IPR029519">
    <property type="entry name" value="RdCVF2"/>
</dbReference>
<dbReference type="AlphaFoldDB" id="A0AAE0L9R2"/>
<organism evidence="2 3">
    <name type="scientific">Cymbomonas tetramitiformis</name>
    <dbReference type="NCBI Taxonomy" id="36881"/>
    <lineage>
        <taxon>Eukaryota</taxon>
        <taxon>Viridiplantae</taxon>
        <taxon>Chlorophyta</taxon>
        <taxon>Pyramimonadophyceae</taxon>
        <taxon>Pyramimonadales</taxon>
        <taxon>Pyramimonadaceae</taxon>
        <taxon>Cymbomonas</taxon>
    </lineage>
</organism>
<proteinExistence type="predicted"/>
<dbReference type="InterPro" id="IPR036249">
    <property type="entry name" value="Thioredoxin-like_sf"/>
</dbReference>
<dbReference type="InterPro" id="IPR012336">
    <property type="entry name" value="Thioredoxin-like_fold"/>
</dbReference>
<dbReference type="InterPro" id="IPR013766">
    <property type="entry name" value="Thioredoxin_domain"/>
</dbReference>
<dbReference type="SUPFAM" id="SSF52833">
    <property type="entry name" value="Thioredoxin-like"/>
    <property type="match status" value="1"/>
</dbReference>
<dbReference type="Proteomes" id="UP001190700">
    <property type="component" value="Unassembled WGS sequence"/>
</dbReference>
<comment type="caution">
    <text evidence="2">The sequence shown here is derived from an EMBL/GenBank/DDBJ whole genome shotgun (WGS) entry which is preliminary data.</text>
</comment>
<keyword evidence="3" id="KW-1185">Reference proteome</keyword>
<evidence type="ECO:0000259" key="1">
    <source>
        <dbReference type="PROSITE" id="PS51352"/>
    </source>
</evidence>
<protein>
    <recommendedName>
        <fullName evidence="1">Thioredoxin domain-containing protein</fullName>
    </recommendedName>
</protein>